<dbReference type="STRING" id="1664694.A0A0N1P254"/>
<evidence type="ECO:0000313" key="4">
    <source>
        <dbReference type="Proteomes" id="UP000038010"/>
    </source>
</evidence>
<dbReference type="PANTHER" id="PTHR23028">
    <property type="entry name" value="ACETYLTRANSFERASE"/>
    <property type="match status" value="1"/>
</dbReference>
<dbReference type="GeneID" id="28739381"/>
<feature type="transmembrane region" description="Helical" evidence="1">
    <location>
        <begin position="412"/>
        <end position="437"/>
    </location>
</feature>
<organism evidence="3 4">
    <name type="scientific">Cyphellophora attinorum</name>
    <dbReference type="NCBI Taxonomy" id="1664694"/>
    <lineage>
        <taxon>Eukaryota</taxon>
        <taxon>Fungi</taxon>
        <taxon>Dikarya</taxon>
        <taxon>Ascomycota</taxon>
        <taxon>Pezizomycotina</taxon>
        <taxon>Eurotiomycetes</taxon>
        <taxon>Chaetothyriomycetidae</taxon>
        <taxon>Chaetothyriales</taxon>
        <taxon>Cyphellophoraceae</taxon>
        <taxon>Cyphellophora</taxon>
    </lineage>
</organism>
<evidence type="ECO:0000313" key="3">
    <source>
        <dbReference type="EMBL" id="KPI43315.1"/>
    </source>
</evidence>
<dbReference type="OrthoDB" id="5386330at2759"/>
<keyword evidence="1" id="KW-0472">Membrane</keyword>
<evidence type="ECO:0000256" key="1">
    <source>
        <dbReference type="SAM" id="Phobius"/>
    </source>
</evidence>
<dbReference type="InterPro" id="IPR021858">
    <property type="entry name" value="Fun_TF"/>
</dbReference>
<feature type="transmembrane region" description="Helical" evidence="1">
    <location>
        <begin position="179"/>
        <end position="199"/>
    </location>
</feature>
<dbReference type="RefSeq" id="XP_018003278.1">
    <property type="nucleotide sequence ID" value="XM_018147501.1"/>
</dbReference>
<dbReference type="InterPro" id="IPR002656">
    <property type="entry name" value="Acyl_transf_3_dom"/>
</dbReference>
<gene>
    <name evidence="3" type="ORF">AB675_7154</name>
</gene>
<keyword evidence="1" id="KW-1133">Transmembrane helix</keyword>
<reference evidence="3 4" key="1">
    <citation type="submission" date="2015-06" db="EMBL/GenBank/DDBJ databases">
        <title>Draft genome of the ant-associated black yeast Phialophora attae CBS 131958.</title>
        <authorList>
            <person name="Moreno L.F."/>
            <person name="Stielow B.J."/>
            <person name="de Hoog S."/>
            <person name="Vicente V.A."/>
            <person name="Weiss V.A."/>
            <person name="de Vries M."/>
            <person name="Cruz L.M."/>
            <person name="Souza E.M."/>
        </authorList>
    </citation>
    <scope>NUCLEOTIDE SEQUENCE [LARGE SCALE GENOMIC DNA]</scope>
    <source>
        <strain evidence="3 4">CBS 131958</strain>
    </source>
</reference>
<sequence length="893" mass="100070">MAPNDYHLLSQYSDEHESAHDEPGLVEFELSAISDEKPPAFTTSRPIAERWMRAATGFVGFLKPSFLLAESHAEKRVDGSLAALDGLRGLACLCVLNQHTTQVFTERLYKYGYKTAPTDVYFPQWPFVRILWTGSAQVFTFFVLSGYVLSVKPLKQMRNQDLSVLKTLSSSVFRRGMRLFLPSIAVLIIVALVTLLGLYKLTAEASRRGLIAVPETFDLSALTADQTTNALQQDILGMTNFFNVNGYVPILQRNLWTINAEFRGSMLLFLFQIGTTRLQGWVRAMISFGMVVMLGYLRCTHTLLFFCGTLLAELDLIYQDFHSRTTTLRADENALTLDVEPAWHWASRTSLHALVLKITHPKNPTFRLFHLLCFIFAVYIMCVPFFDAHGPGYSTLTTYLTPFWFHADSEAYALWTLGSVLLLSSATHSIDILPLYTNRFSQYVGRISFALYIIQGPVLQIACYGMLPILEDITAPIGGRQTQLGFTAQWLMAAMISWPIVVYMADLTWRALDVPSVAISARNAALTVIEASQRLHERSDATDEVHRATDVGRSDSLNDETRVFAHVCAPAYALEALDGTTLHLLQHFSNKIAAEMTVIDDASNGWRFAVLPKAHEDSVVRFAVVAAATLHLQPHACSSASSTHPTYTQALTELRKRRNLQAQTTDGQKAVLLALLVLLAISMIQGSADFRAMLHLIETAITVIGSEEAISTDDLGTFIIRQVRKYRGYASPMLSQAQGISVLSQTTPQAPSRSKGWEDFKSYYQIYSLTDRSLSIMYYLNALACDMYVHRAQRGCGGRGFHEQVELVRQHLDSLPSNSLCEHALIWPTFIAALESDTPSHRDYFRRALQRHHVRNGFKNILVALEYLEGRWAEDGVEVDWTRSLPKLGAFVV</sequence>
<proteinExistence type="predicted"/>
<dbReference type="EMBL" id="LFJN01000005">
    <property type="protein sequence ID" value="KPI43315.1"/>
    <property type="molecule type" value="Genomic_DNA"/>
</dbReference>
<accession>A0A0N1P254</accession>
<feature type="transmembrane region" description="Helical" evidence="1">
    <location>
        <begin position="368"/>
        <end position="386"/>
    </location>
</feature>
<comment type="caution">
    <text evidence="3">The sequence shown here is derived from an EMBL/GenBank/DDBJ whole genome shotgun (WGS) entry which is preliminary data.</text>
</comment>
<feature type="domain" description="Acyltransferase 3" evidence="2">
    <location>
        <begin position="82"/>
        <end position="462"/>
    </location>
</feature>
<dbReference type="AlphaFoldDB" id="A0A0N1P254"/>
<dbReference type="VEuPathDB" id="FungiDB:AB675_7154"/>
<dbReference type="PANTHER" id="PTHR23028:SF134">
    <property type="entry name" value="PUTATIVE (AFU_ORTHOLOGUE AFUA_4G08520)-RELATED"/>
    <property type="match status" value="1"/>
</dbReference>
<dbReference type="GO" id="GO:0016747">
    <property type="term" value="F:acyltransferase activity, transferring groups other than amino-acyl groups"/>
    <property type="evidence" value="ECO:0007669"/>
    <property type="project" value="InterPro"/>
</dbReference>
<keyword evidence="1" id="KW-0812">Transmembrane</keyword>
<feature type="transmembrane region" description="Helical" evidence="1">
    <location>
        <begin position="449"/>
        <end position="467"/>
    </location>
</feature>
<dbReference type="Proteomes" id="UP000038010">
    <property type="component" value="Unassembled WGS sequence"/>
</dbReference>
<protein>
    <recommendedName>
        <fullName evidence="2">Acyltransferase 3 domain-containing protein</fullName>
    </recommendedName>
</protein>
<dbReference type="Pfam" id="PF11951">
    <property type="entry name" value="Fungal_trans_2"/>
    <property type="match status" value="2"/>
</dbReference>
<feature type="transmembrane region" description="Helical" evidence="1">
    <location>
        <begin position="280"/>
        <end position="297"/>
    </location>
</feature>
<evidence type="ECO:0000259" key="2">
    <source>
        <dbReference type="Pfam" id="PF01757"/>
    </source>
</evidence>
<feature type="transmembrane region" description="Helical" evidence="1">
    <location>
        <begin position="670"/>
        <end position="688"/>
    </location>
</feature>
<feature type="transmembrane region" description="Helical" evidence="1">
    <location>
        <begin position="487"/>
        <end position="505"/>
    </location>
</feature>
<dbReference type="Pfam" id="PF01757">
    <property type="entry name" value="Acyl_transf_3"/>
    <property type="match status" value="1"/>
</dbReference>
<name>A0A0N1P254_9EURO</name>
<dbReference type="InterPro" id="IPR050879">
    <property type="entry name" value="Acyltransferase_3"/>
</dbReference>
<keyword evidence="4" id="KW-1185">Reference proteome</keyword>
<feature type="transmembrane region" description="Helical" evidence="1">
    <location>
        <begin position="130"/>
        <end position="149"/>
    </location>
</feature>